<evidence type="ECO:0000313" key="7">
    <source>
        <dbReference type="Proteomes" id="UP000325003"/>
    </source>
</evidence>
<dbReference type="RefSeq" id="WP_149727252.1">
    <property type="nucleotide sequence ID" value="NZ_VUJV01000001.1"/>
</dbReference>
<reference evidence="6 7" key="2">
    <citation type="submission" date="2019-09" db="EMBL/GenBank/DDBJ databases">
        <authorList>
            <person name="Jin C."/>
        </authorList>
    </citation>
    <scope>NUCLEOTIDE SEQUENCE [LARGE SCALE GENOMIC DNA]</scope>
    <source>
        <strain evidence="6 7">BN130099</strain>
    </source>
</reference>
<keyword evidence="3" id="KW-0804">Transcription</keyword>
<evidence type="ECO:0000256" key="4">
    <source>
        <dbReference type="PROSITE-ProRule" id="PRU00335"/>
    </source>
</evidence>
<dbReference type="GO" id="GO:0003700">
    <property type="term" value="F:DNA-binding transcription factor activity"/>
    <property type="evidence" value="ECO:0007669"/>
    <property type="project" value="TreeGrafter"/>
</dbReference>
<dbReference type="PANTHER" id="PTHR30055">
    <property type="entry name" value="HTH-TYPE TRANSCRIPTIONAL REGULATOR RUTR"/>
    <property type="match status" value="1"/>
</dbReference>
<dbReference type="Gene3D" id="1.10.357.10">
    <property type="entry name" value="Tetracycline Repressor, domain 2"/>
    <property type="match status" value="1"/>
</dbReference>
<organism evidence="6 7">
    <name type="scientific">Nocardioides humilatus</name>
    <dbReference type="NCBI Taxonomy" id="2607660"/>
    <lineage>
        <taxon>Bacteria</taxon>
        <taxon>Bacillati</taxon>
        <taxon>Actinomycetota</taxon>
        <taxon>Actinomycetes</taxon>
        <taxon>Propionibacteriales</taxon>
        <taxon>Nocardioidaceae</taxon>
        <taxon>Nocardioides</taxon>
    </lineage>
</organism>
<dbReference type="AlphaFoldDB" id="A0A5B1LM84"/>
<evidence type="ECO:0000256" key="3">
    <source>
        <dbReference type="ARBA" id="ARBA00023163"/>
    </source>
</evidence>
<dbReference type="Proteomes" id="UP000325003">
    <property type="component" value="Unassembled WGS sequence"/>
</dbReference>
<evidence type="ECO:0000259" key="5">
    <source>
        <dbReference type="PROSITE" id="PS50977"/>
    </source>
</evidence>
<proteinExistence type="predicted"/>
<dbReference type="InterPro" id="IPR050109">
    <property type="entry name" value="HTH-type_TetR-like_transc_reg"/>
</dbReference>
<keyword evidence="1" id="KW-0805">Transcription regulation</keyword>
<dbReference type="PANTHER" id="PTHR30055:SF234">
    <property type="entry name" value="HTH-TYPE TRANSCRIPTIONAL REGULATOR BETI"/>
    <property type="match status" value="1"/>
</dbReference>
<keyword evidence="7" id="KW-1185">Reference proteome</keyword>
<dbReference type="InterPro" id="IPR009057">
    <property type="entry name" value="Homeodomain-like_sf"/>
</dbReference>
<dbReference type="PROSITE" id="PS50977">
    <property type="entry name" value="HTH_TETR_2"/>
    <property type="match status" value="1"/>
</dbReference>
<dbReference type="SUPFAM" id="SSF46689">
    <property type="entry name" value="Homeodomain-like"/>
    <property type="match status" value="1"/>
</dbReference>
<dbReference type="Pfam" id="PF00440">
    <property type="entry name" value="TetR_N"/>
    <property type="match status" value="1"/>
</dbReference>
<sequence length="199" mass="21744">MRGNQLRGRILEAAAQVLREGGPKPRLITSIAERAGVSRPTLYKYVGDRDAIYDALLRIELERVVEEIATRAEGSLSPRDDYIDVIVGLTLEARNHPALQAVLEKHPEIVASHLPRVLPIVLDIALPRLGPILEAGARVGRWPEIDPRVAITWTTRLTTAMAVMPLPEDSGEADLRREVGALLDVTQSIAARRSGTGTS</sequence>
<dbReference type="PRINTS" id="PR00455">
    <property type="entry name" value="HTHTETR"/>
</dbReference>
<accession>A0A5B1LM84</accession>
<name>A0A5B1LM84_9ACTN</name>
<gene>
    <name evidence="6" type="ORF">F0U44_05855</name>
</gene>
<dbReference type="InterPro" id="IPR001647">
    <property type="entry name" value="HTH_TetR"/>
</dbReference>
<reference evidence="6 7" key="1">
    <citation type="submission" date="2019-09" db="EMBL/GenBank/DDBJ databases">
        <title>Nocardioides panacisoli sp. nov., isolated from the soil of a ginseng field.</title>
        <authorList>
            <person name="Cho C."/>
        </authorList>
    </citation>
    <scope>NUCLEOTIDE SEQUENCE [LARGE SCALE GENOMIC DNA]</scope>
    <source>
        <strain evidence="6 7">BN130099</strain>
    </source>
</reference>
<feature type="domain" description="HTH tetR-type" evidence="5">
    <location>
        <begin position="4"/>
        <end position="64"/>
    </location>
</feature>
<comment type="caution">
    <text evidence="6">The sequence shown here is derived from an EMBL/GenBank/DDBJ whole genome shotgun (WGS) entry which is preliminary data.</text>
</comment>
<feature type="DNA-binding region" description="H-T-H motif" evidence="4">
    <location>
        <begin position="27"/>
        <end position="46"/>
    </location>
</feature>
<evidence type="ECO:0000313" key="6">
    <source>
        <dbReference type="EMBL" id="KAA1421791.1"/>
    </source>
</evidence>
<keyword evidence="2 4" id="KW-0238">DNA-binding</keyword>
<evidence type="ECO:0000256" key="1">
    <source>
        <dbReference type="ARBA" id="ARBA00023015"/>
    </source>
</evidence>
<dbReference type="EMBL" id="VUJV01000001">
    <property type="protein sequence ID" value="KAA1421791.1"/>
    <property type="molecule type" value="Genomic_DNA"/>
</dbReference>
<protein>
    <submittedName>
        <fullName evidence="6">TetR/AcrR family transcriptional regulator</fullName>
    </submittedName>
</protein>
<dbReference type="GO" id="GO:0000976">
    <property type="term" value="F:transcription cis-regulatory region binding"/>
    <property type="evidence" value="ECO:0007669"/>
    <property type="project" value="TreeGrafter"/>
</dbReference>
<evidence type="ECO:0000256" key="2">
    <source>
        <dbReference type="ARBA" id="ARBA00023125"/>
    </source>
</evidence>